<dbReference type="AlphaFoldDB" id="A0A4Y2N810"/>
<dbReference type="EMBL" id="BGPR01008628">
    <property type="protein sequence ID" value="GBN35042.1"/>
    <property type="molecule type" value="Genomic_DNA"/>
</dbReference>
<comment type="caution">
    <text evidence="1">The sequence shown here is derived from an EMBL/GenBank/DDBJ whole genome shotgun (WGS) entry which is preliminary data.</text>
</comment>
<protein>
    <submittedName>
        <fullName evidence="1">Uncharacterized protein</fullName>
    </submittedName>
</protein>
<evidence type="ECO:0000313" key="2">
    <source>
        <dbReference type="Proteomes" id="UP000499080"/>
    </source>
</evidence>
<organism evidence="1 2">
    <name type="scientific">Araneus ventricosus</name>
    <name type="common">Orbweaver spider</name>
    <name type="synonym">Epeira ventricosa</name>
    <dbReference type="NCBI Taxonomy" id="182803"/>
    <lineage>
        <taxon>Eukaryota</taxon>
        <taxon>Metazoa</taxon>
        <taxon>Ecdysozoa</taxon>
        <taxon>Arthropoda</taxon>
        <taxon>Chelicerata</taxon>
        <taxon>Arachnida</taxon>
        <taxon>Araneae</taxon>
        <taxon>Araneomorphae</taxon>
        <taxon>Entelegynae</taxon>
        <taxon>Araneoidea</taxon>
        <taxon>Araneidae</taxon>
        <taxon>Araneus</taxon>
    </lineage>
</organism>
<reference evidence="1 2" key="1">
    <citation type="journal article" date="2019" name="Sci. Rep.">
        <title>Orb-weaving spider Araneus ventricosus genome elucidates the spidroin gene catalogue.</title>
        <authorList>
            <person name="Kono N."/>
            <person name="Nakamura H."/>
            <person name="Ohtoshi R."/>
            <person name="Moran D.A.P."/>
            <person name="Shinohara A."/>
            <person name="Yoshida Y."/>
            <person name="Fujiwara M."/>
            <person name="Mori M."/>
            <person name="Tomita M."/>
            <person name="Arakawa K."/>
        </authorList>
    </citation>
    <scope>NUCLEOTIDE SEQUENCE [LARGE SCALE GENOMIC DNA]</scope>
</reference>
<dbReference type="Proteomes" id="UP000499080">
    <property type="component" value="Unassembled WGS sequence"/>
</dbReference>
<sequence length="143" mass="16150">MQKALGNQCITNKRITTVLTPGEKPRAELPQIDERGVEEKRDADIKSTATFGKLSALPLFEESVFFRSTKRNETSTSSICAKGNKAFLSPKIMWNIPFSYRPPPACLVSRVFLVAIGQQYFCEPQTSRRNICVLRVNVINRQL</sequence>
<proteinExistence type="predicted"/>
<accession>A0A4Y2N810</accession>
<name>A0A4Y2N810_ARAVE</name>
<gene>
    <name evidence="1" type="ORF">AVEN_56498_1</name>
</gene>
<evidence type="ECO:0000313" key="1">
    <source>
        <dbReference type="EMBL" id="GBN35042.1"/>
    </source>
</evidence>
<keyword evidence="2" id="KW-1185">Reference proteome</keyword>